<evidence type="ECO:0000256" key="2">
    <source>
        <dbReference type="ARBA" id="ARBA00023002"/>
    </source>
</evidence>
<keyword evidence="6" id="KW-1185">Reference proteome</keyword>
<comment type="caution">
    <text evidence="5">The sequence shown here is derived from an EMBL/GenBank/DDBJ whole genome shotgun (WGS) entry which is preliminary data.</text>
</comment>
<evidence type="ECO:0000313" key="5">
    <source>
        <dbReference type="EMBL" id="MBU8867788.1"/>
    </source>
</evidence>
<feature type="domain" description="Ketoreductase" evidence="4">
    <location>
        <begin position="1"/>
        <end position="183"/>
    </location>
</feature>
<gene>
    <name evidence="5" type="ORF">KSW38_15985</name>
</gene>
<organism evidence="5 6">
    <name type="scientific">Paenarthrobacter aromaticivorans</name>
    <dbReference type="NCBI Taxonomy" id="2849150"/>
    <lineage>
        <taxon>Bacteria</taxon>
        <taxon>Bacillati</taxon>
        <taxon>Actinomycetota</taxon>
        <taxon>Actinomycetes</taxon>
        <taxon>Micrococcales</taxon>
        <taxon>Micrococcaceae</taxon>
        <taxon>Paenarthrobacter</taxon>
    </lineage>
</organism>
<keyword evidence="3" id="KW-0520">NAD</keyword>
<dbReference type="PANTHER" id="PTHR24321">
    <property type="entry name" value="DEHYDROGENASES, SHORT CHAIN"/>
    <property type="match status" value="1"/>
</dbReference>
<protein>
    <submittedName>
        <fullName evidence="5">SDR family oxidoreductase</fullName>
    </submittedName>
</protein>
<sequence length="244" mass="25242">MPVLVSGGARGMGAAIAREVIEQGGQVVLADVLEKEGQDLADSLGSAASFIHLDVTQETSWERAVSHAQDRFGQLGGLVNNAGILLEGRVETTTPEQWQRTIAVNQLGVFLGMKAAVKAMRSAGGGSIVNISSTAGMTGFTDCFAYVASKWAVRGMTKAAALELAQYGIRVNSVHPGDTMTDMIAGAVASSGAVTTHDQIPLGRYALPSDISKLVLFLLSAESSYISGAEHVIDGAVTAGTPAH</sequence>
<dbReference type="InterPro" id="IPR020904">
    <property type="entry name" value="Sc_DH/Rdtase_CS"/>
</dbReference>
<proteinExistence type="inferred from homology"/>
<keyword evidence="2" id="KW-0560">Oxidoreductase</keyword>
<evidence type="ECO:0000259" key="4">
    <source>
        <dbReference type="SMART" id="SM00822"/>
    </source>
</evidence>
<dbReference type="PANTHER" id="PTHR24321:SF8">
    <property type="entry name" value="ESTRADIOL 17-BETA-DEHYDROGENASE 8-RELATED"/>
    <property type="match status" value="1"/>
</dbReference>
<dbReference type="SMART" id="SM00822">
    <property type="entry name" value="PKS_KR"/>
    <property type="match status" value="1"/>
</dbReference>
<dbReference type="Pfam" id="PF13561">
    <property type="entry name" value="adh_short_C2"/>
    <property type="match status" value="1"/>
</dbReference>
<evidence type="ECO:0000313" key="6">
    <source>
        <dbReference type="Proteomes" id="UP000824166"/>
    </source>
</evidence>
<evidence type="ECO:0000256" key="3">
    <source>
        <dbReference type="ARBA" id="ARBA00023027"/>
    </source>
</evidence>
<name>A0ABS6IAC1_9MICC</name>
<dbReference type="InterPro" id="IPR002347">
    <property type="entry name" value="SDR_fam"/>
</dbReference>
<dbReference type="InterPro" id="IPR057326">
    <property type="entry name" value="KR_dom"/>
</dbReference>
<comment type="similarity">
    <text evidence="1">Belongs to the short-chain dehydrogenases/reductases (SDR) family.</text>
</comment>
<accession>A0ABS6IAC1</accession>
<dbReference type="RefSeq" id="WP_216925909.1">
    <property type="nucleotide sequence ID" value="NZ_JAHOPC010000010.1"/>
</dbReference>
<dbReference type="PROSITE" id="PS00061">
    <property type="entry name" value="ADH_SHORT"/>
    <property type="match status" value="1"/>
</dbReference>
<evidence type="ECO:0000256" key="1">
    <source>
        <dbReference type="ARBA" id="ARBA00006484"/>
    </source>
</evidence>
<dbReference type="Proteomes" id="UP000824166">
    <property type="component" value="Unassembled WGS sequence"/>
</dbReference>
<dbReference type="EMBL" id="JAHOPC010000010">
    <property type="protein sequence ID" value="MBU8867788.1"/>
    <property type="molecule type" value="Genomic_DNA"/>
</dbReference>
<reference evidence="5 6" key="1">
    <citation type="submission" date="2021-06" db="EMBL/GenBank/DDBJ databases">
        <authorList>
            <person name="Jeong J.W."/>
        </authorList>
    </citation>
    <scope>NUCLEOTIDE SEQUENCE [LARGE SCALE GENOMIC DNA]</scope>
    <source>
        <strain evidence="5 6">MMS21-TAE1-1</strain>
    </source>
</reference>